<dbReference type="RefSeq" id="WP_183347816.1">
    <property type="nucleotide sequence ID" value="NZ_BLXY01000004.1"/>
</dbReference>
<feature type="chain" id="PRO_5028438896" evidence="1">
    <location>
        <begin position="26"/>
        <end position="100"/>
    </location>
</feature>
<protein>
    <submittedName>
        <fullName evidence="2">Uncharacterized protein</fullName>
    </submittedName>
</protein>
<evidence type="ECO:0000313" key="5">
    <source>
        <dbReference type="Proteomes" id="UP000831485"/>
    </source>
</evidence>
<dbReference type="Proteomes" id="UP000568888">
    <property type="component" value="Unassembled WGS sequence"/>
</dbReference>
<keyword evidence="5" id="KW-1185">Reference proteome</keyword>
<reference evidence="3" key="3">
    <citation type="submission" date="2022-04" db="EMBL/GenBank/DDBJ databases">
        <authorList>
            <person name="Liu G."/>
        </authorList>
    </citation>
    <scope>NUCLEOTIDE SEQUENCE</scope>
    <source>
        <strain evidence="3">RG22</strain>
    </source>
</reference>
<sequence length="100" mass="11389">MTLPKMKGVIAAALLALALAQPLWAEESWQATFDETCSKSNQAMTMSVQELRDLLAKCDALQKVIETQEESVRKVYLKRLSLCRNLYAYMLEYKQSNQAK</sequence>
<reference evidence="2" key="2">
    <citation type="journal article" date="2021" name="Int. J. Syst. Evol. Microbiol.">
        <title>Geomonas silvestris sp. nov., Geomonas paludis sp. nov. and Geomonas limicola sp. nov., isolated from terrestrial environments, and emended description of the genus Geomonas.</title>
        <authorList>
            <person name="Itoh H."/>
            <person name="Xu Z."/>
            <person name="Masuda Y."/>
            <person name="Ushijima N."/>
            <person name="Hayakawa C."/>
            <person name="Shiratori Y."/>
            <person name="Senoo K."/>
        </authorList>
    </citation>
    <scope>NUCLEOTIDE SEQUENCE</scope>
    <source>
        <strain evidence="2">Red736</strain>
    </source>
</reference>
<dbReference type="AlphaFoldDB" id="A0A6V8MWX9"/>
<evidence type="ECO:0000313" key="3">
    <source>
        <dbReference type="EMBL" id="UPU34955.1"/>
    </source>
</evidence>
<gene>
    <name evidence="2" type="ORF">GMPD_25090</name>
    <name evidence="3" type="ORF">M1B72_16075</name>
</gene>
<evidence type="ECO:0000256" key="1">
    <source>
        <dbReference type="SAM" id="SignalP"/>
    </source>
</evidence>
<dbReference type="EMBL" id="CP096574">
    <property type="protein sequence ID" value="UPU34955.1"/>
    <property type="molecule type" value="Genomic_DNA"/>
</dbReference>
<feature type="signal peptide" evidence="1">
    <location>
        <begin position="1"/>
        <end position="25"/>
    </location>
</feature>
<organism evidence="2 4">
    <name type="scientific">Geomonas paludis</name>
    <dbReference type="NCBI Taxonomy" id="2740185"/>
    <lineage>
        <taxon>Bacteria</taxon>
        <taxon>Pseudomonadati</taxon>
        <taxon>Thermodesulfobacteriota</taxon>
        <taxon>Desulfuromonadia</taxon>
        <taxon>Geobacterales</taxon>
        <taxon>Geobacteraceae</taxon>
        <taxon>Geomonas</taxon>
    </lineage>
</organism>
<reference evidence="4" key="1">
    <citation type="submission" date="2020-06" db="EMBL/GenBank/DDBJ databases">
        <title>Draft genomic sequecing of Geomonas sp. Red736.</title>
        <authorList>
            <person name="Itoh H."/>
            <person name="Xu Z.X."/>
            <person name="Ushijima N."/>
            <person name="Masuda Y."/>
            <person name="Shiratori Y."/>
            <person name="Senoo K."/>
        </authorList>
    </citation>
    <scope>NUCLEOTIDE SEQUENCE [LARGE SCALE GENOMIC DNA]</scope>
    <source>
        <strain evidence="4">Red736</strain>
    </source>
</reference>
<proteinExistence type="predicted"/>
<accession>A0A6V8MWX9</accession>
<keyword evidence="1" id="KW-0732">Signal</keyword>
<evidence type="ECO:0000313" key="4">
    <source>
        <dbReference type="Proteomes" id="UP000568888"/>
    </source>
</evidence>
<dbReference type="EMBL" id="BLXY01000004">
    <property type="protein sequence ID" value="GFO64590.1"/>
    <property type="molecule type" value="Genomic_DNA"/>
</dbReference>
<evidence type="ECO:0000313" key="2">
    <source>
        <dbReference type="EMBL" id="GFO64590.1"/>
    </source>
</evidence>
<name>A0A6V8MWX9_9BACT</name>
<dbReference type="Proteomes" id="UP000831485">
    <property type="component" value="Chromosome"/>
</dbReference>